<feature type="region of interest" description="Disordered" evidence="3">
    <location>
        <begin position="1"/>
        <end position="24"/>
    </location>
</feature>
<evidence type="ECO:0000256" key="3">
    <source>
        <dbReference type="SAM" id="MobiDB-lite"/>
    </source>
</evidence>
<organism evidence="5 6">
    <name type="scientific">Desulfatitalea alkaliphila</name>
    <dbReference type="NCBI Taxonomy" id="2929485"/>
    <lineage>
        <taxon>Bacteria</taxon>
        <taxon>Pseudomonadati</taxon>
        <taxon>Thermodesulfobacteriota</taxon>
        <taxon>Desulfobacteria</taxon>
        <taxon>Desulfobacterales</taxon>
        <taxon>Desulfosarcinaceae</taxon>
        <taxon>Desulfatitalea</taxon>
    </lineage>
</organism>
<sequence>MTETTSNEMKVQEKKEVAAPAEQTRPGVLFSPDVDIFETDRQITLLADLPGVTPDQLTIDLRDDVLTITGDVPSAAGPEEKALFTEYETGRYYRQFTLSEVIDQARIEAQLKDGVLRLNLPKVAKATPRTITVNAG</sequence>
<dbReference type="Gene3D" id="2.60.40.790">
    <property type="match status" value="1"/>
</dbReference>
<dbReference type="CDD" id="cd06464">
    <property type="entry name" value="ACD_sHsps-like"/>
    <property type="match status" value="1"/>
</dbReference>
<dbReference type="InterPro" id="IPR008978">
    <property type="entry name" value="HSP20-like_chaperone"/>
</dbReference>
<proteinExistence type="inferred from homology"/>
<dbReference type="SUPFAM" id="SSF49764">
    <property type="entry name" value="HSP20-like chaperones"/>
    <property type="match status" value="1"/>
</dbReference>
<gene>
    <name evidence="5" type="ORF">MRX98_14305</name>
</gene>
<protein>
    <submittedName>
        <fullName evidence="5">Hsp20/alpha crystallin family protein</fullName>
    </submittedName>
</protein>
<name>A0AA41R2F8_9BACT</name>
<evidence type="ECO:0000313" key="6">
    <source>
        <dbReference type="Proteomes" id="UP001165427"/>
    </source>
</evidence>
<evidence type="ECO:0000256" key="1">
    <source>
        <dbReference type="PROSITE-ProRule" id="PRU00285"/>
    </source>
</evidence>
<keyword evidence="6" id="KW-1185">Reference proteome</keyword>
<accession>A0AA41R2F8</accession>
<reference evidence="5" key="1">
    <citation type="submission" date="2022-04" db="EMBL/GenBank/DDBJ databases">
        <title>Desulfatitalea alkaliphila sp. nov., a novel anaerobic sulfate-reducing bacterium isolated from terrestrial mud volcano, Taman Peninsula, Russia.</title>
        <authorList>
            <person name="Khomyakova M.A."/>
            <person name="Merkel A.Y."/>
            <person name="Slobodkin A.I."/>
        </authorList>
    </citation>
    <scope>NUCLEOTIDE SEQUENCE</scope>
    <source>
        <strain evidence="5">M08but</strain>
    </source>
</reference>
<dbReference type="Pfam" id="PF00011">
    <property type="entry name" value="HSP20"/>
    <property type="match status" value="1"/>
</dbReference>
<dbReference type="InterPro" id="IPR031107">
    <property type="entry name" value="Small_HSP"/>
</dbReference>
<evidence type="ECO:0000256" key="2">
    <source>
        <dbReference type="RuleBase" id="RU003616"/>
    </source>
</evidence>
<comment type="caution">
    <text evidence="5">The sequence shown here is derived from an EMBL/GenBank/DDBJ whole genome shotgun (WGS) entry which is preliminary data.</text>
</comment>
<evidence type="ECO:0000259" key="4">
    <source>
        <dbReference type="PROSITE" id="PS01031"/>
    </source>
</evidence>
<dbReference type="AlphaFoldDB" id="A0AA41R2F8"/>
<dbReference type="PROSITE" id="PS01031">
    <property type="entry name" value="SHSP"/>
    <property type="match status" value="1"/>
</dbReference>
<dbReference type="PANTHER" id="PTHR11527">
    <property type="entry name" value="HEAT-SHOCK PROTEIN 20 FAMILY MEMBER"/>
    <property type="match status" value="1"/>
</dbReference>
<evidence type="ECO:0000313" key="5">
    <source>
        <dbReference type="EMBL" id="MCJ8501752.1"/>
    </source>
</evidence>
<comment type="similarity">
    <text evidence="1 2">Belongs to the small heat shock protein (HSP20) family.</text>
</comment>
<dbReference type="InterPro" id="IPR002068">
    <property type="entry name" value="A-crystallin/Hsp20_dom"/>
</dbReference>
<dbReference type="EMBL" id="JALJRB010000017">
    <property type="protein sequence ID" value="MCJ8501752.1"/>
    <property type="molecule type" value="Genomic_DNA"/>
</dbReference>
<dbReference type="RefSeq" id="WP_246910833.1">
    <property type="nucleotide sequence ID" value="NZ_JALJRB010000017.1"/>
</dbReference>
<dbReference type="Proteomes" id="UP001165427">
    <property type="component" value="Unassembled WGS sequence"/>
</dbReference>
<feature type="domain" description="SHSP" evidence="4">
    <location>
        <begin position="25"/>
        <end position="136"/>
    </location>
</feature>